<accession>A0A3P6SNN3</accession>
<gene>
    <name evidence="3" type="ORF">DILT_LOCUS2178</name>
</gene>
<feature type="region of interest" description="Disordered" evidence="2">
    <location>
        <begin position="591"/>
        <end position="611"/>
    </location>
</feature>
<evidence type="ECO:0000313" key="4">
    <source>
        <dbReference type="Proteomes" id="UP000281553"/>
    </source>
</evidence>
<sequence length="611" mass="69534">MWLNLRTEQMASGHQQLLPPQGYTIADLQAAWQQVDTAEQNLRALIQEALCERAHLERLMATFNRKVGLHHRWLAENGKLAVVLCVADRTNLNRTLQNLSSLSDCVGSTTNSNLLSFLLQEREKLLALQCKHRTMIADTEAHNNQRFRTLQELWGQLSRWTNLSSVLSGRSDFIESAVSMVESIIDVEKVVMDLEVNWDRLTARFLRGSDSELQLTESDKLSLHRLTVGSWRRIGAALHLARSDGIAILPGFLRRKLFARFLALNLPMESLLAFCASHCNNLNNLKQRASMLTDRLQRTTEQRQYLQALTRMTELTFGELQNDNHESIRIISSKFRLIENEISSQIATEATFADCPCCAKAPSETTHLSLDLATKATKEALVGTPSGESSRGSKNWRSLETLSSVSHYDRIPLRRARTCEGLHEPSVLPEEVADKKAFLLRLKHLAREELDRLGRSFHETHLLLMTERTAFLKDIEQYKTFTSVFLELTEVRIELDEGTTWVNQTTEFFSRTQLPAVRSALTRANSSSSADDASLESTSSMVGWWKQLLQTNKLFKAIILYQSTIRRQRQVGTFRKNSAKTTMIGFENCLRDTSRPGRPNSIQLDSGQMWR</sequence>
<dbReference type="OrthoDB" id="6275402at2759"/>
<proteinExistence type="predicted"/>
<protein>
    <submittedName>
        <fullName evidence="3">Uncharacterized protein</fullName>
    </submittedName>
</protein>
<organism evidence="3 4">
    <name type="scientific">Dibothriocephalus latus</name>
    <name type="common">Fish tapeworm</name>
    <name type="synonym">Diphyllobothrium latum</name>
    <dbReference type="NCBI Taxonomy" id="60516"/>
    <lineage>
        <taxon>Eukaryota</taxon>
        <taxon>Metazoa</taxon>
        <taxon>Spiralia</taxon>
        <taxon>Lophotrochozoa</taxon>
        <taxon>Platyhelminthes</taxon>
        <taxon>Cestoda</taxon>
        <taxon>Eucestoda</taxon>
        <taxon>Diphyllobothriidea</taxon>
        <taxon>Diphyllobothriidae</taxon>
        <taxon>Dibothriocephalus</taxon>
    </lineage>
</organism>
<dbReference type="Gene3D" id="1.20.58.60">
    <property type="match status" value="1"/>
</dbReference>
<evidence type="ECO:0000313" key="3">
    <source>
        <dbReference type="EMBL" id="VDK69660.1"/>
    </source>
</evidence>
<keyword evidence="4" id="KW-1185">Reference proteome</keyword>
<reference evidence="3 4" key="1">
    <citation type="submission" date="2018-11" db="EMBL/GenBank/DDBJ databases">
        <authorList>
            <consortium name="Pathogen Informatics"/>
        </authorList>
    </citation>
    <scope>NUCLEOTIDE SEQUENCE [LARGE SCALE GENOMIC DNA]</scope>
</reference>
<feature type="coiled-coil region" evidence="1">
    <location>
        <begin position="28"/>
        <end position="66"/>
    </location>
</feature>
<keyword evidence="1" id="KW-0175">Coiled coil</keyword>
<dbReference type="AlphaFoldDB" id="A0A3P6SNN3"/>
<evidence type="ECO:0000256" key="2">
    <source>
        <dbReference type="SAM" id="MobiDB-lite"/>
    </source>
</evidence>
<dbReference type="Proteomes" id="UP000281553">
    <property type="component" value="Unassembled WGS sequence"/>
</dbReference>
<name>A0A3P6SNN3_DIBLA</name>
<feature type="compositionally biased region" description="Polar residues" evidence="2">
    <location>
        <begin position="600"/>
        <end position="611"/>
    </location>
</feature>
<dbReference type="EMBL" id="UYRU01041771">
    <property type="protein sequence ID" value="VDK69660.1"/>
    <property type="molecule type" value="Genomic_DNA"/>
</dbReference>
<evidence type="ECO:0000256" key="1">
    <source>
        <dbReference type="SAM" id="Coils"/>
    </source>
</evidence>